<sequence>MTACLAADNARDAACFQEHLGMVRGTSVPLYWINAHCEQACLMERAQSSKRVLSSKTKLTDASILRELVNAHRLIEPEESGDASTKLVIRSLDMNGEIDKSVDRLMAITGLARGVGAG</sequence>
<dbReference type="HOGENOM" id="CLU_2072861_0_0_1"/>
<dbReference type="EMBL" id="KB445799">
    <property type="protein sequence ID" value="EMD35733.1"/>
    <property type="molecule type" value="Genomic_DNA"/>
</dbReference>
<dbReference type="OrthoDB" id="5426988at2759"/>
<gene>
    <name evidence="1" type="ORF">CERSUDRAFT_115689</name>
</gene>
<proteinExistence type="predicted"/>
<dbReference type="AlphaFoldDB" id="M2QFA4"/>
<dbReference type="STRING" id="914234.M2QFA4"/>
<keyword evidence="2" id="KW-1185">Reference proteome</keyword>
<dbReference type="Proteomes" id="UP000016930">
    <property type="component" value="Unassembled WGS sequence"/>
</dbReference>
<protein>
    <submittedName>
        <fullName evidence="1">Uncharacterized protein</fullName>
    </submittedName>
</protein>
<name>M2QFA4_CERS8</name>
<organism evidence="1 2">
    <name type="scientific">Ceriporiopsis subvermispora (strain B)</name>
    <name type="common">White-rot fungus</name>
    <name type="synonym">Gelatoporia subvermispora</name>
    <dbReference type="NCBI Taxonomy" id="914234"/>
    <lineage>
        <taxon>Eukaryota</taxon>
        <taxon>Fungi</taxon>
        <taxon>Dikarya</taxon>
        <taxon>Basidiomycota</taxon>
        <taxon>Agaricomycotina</taxon>
        <taxon>Agaricomycetes</taxon>
        <taxon>Polyporales</taxon>
        <taxon>Gelatoporiaceae</taxon>
        <taxon>Gelatoporia</taxon>
    </lineage>
</organism>
<accession>M2QFA4</accession>
<evidence type="ECO:0000313" key="2">
    <source>
        <dbReference type="Proteomes" id="UP000016930"/>
    </source>
</evidence>
<evidence type="ECO:0000313" key="1">
    <source>
        <dbReference type="EMBL" id="EMD35733.1"/>
    </source>
</evidence>
<reference evidence="1 2" key="1">
    <citation type="journal article" date="2012" name="Proc. Natl. Acad. Sci. U.S.A.">
        <title>Comparative genomics of Ceriporiopsis subvermispora and Phanerochaete chrysosporium provide insight into selective ligninolysis.</title>
        <authorList>
            <person name="Fernandez-Fueyo E."/>
            <person name="Ruiz-Duenas F.J."/>
            <person name="Ferreira P."/>
            <person name="Floudas D."/>
            <person name="Hibbett D.S."/>
            <person name="Canessa P."/>
            <person name="Larrondo L.F."/>
            <person name="James T.Y."/>
            <person name="Seelenfreund D."/>
            <person name="Lobos S."/>
            <person name="Polanco R."/>
            <person name="Tello M."/>
            <person name="Honda Y."/>
            <person name="Watanabe T."/>
            <person name="Watanabe T."/>
            <person name="Ryu J.S."/>
            <person name="Kubicek C.P."/>
            <person name="Schmoll M."/>
            <person name="Gaskell J."/>
            <person name="Hammel K.E."/>
            <person name="St John F.J."/>
            <person name="Vanden Wymelenberg A."/>
            <person name="Sabat G."/>
            <person name="Splinter BonDurant S."/>
            <person name="Syed K."/>
            <person name="Yadav J.S."/>
            <person name="Doddapaneni H."/>
            <person name="Subramanian V."/>
            <person name="Lavin J.L."/>
            <person name="Oguiza J.A."/>
            <person name="Perez G."/>
            <person name="Pisabarro A.G."/>
            <person name="Ramirez L."/>
            <person name="Santoyo F."/>
            <person name="Master E."/>
            <person name="Coutinho P.M."/>
            <person name="Henrissat B."/>
            <person name="Lombard V."/>
            <person name="Magnuson J.K."/>
            <person name="Kuees U."/>
            <person name="Hori C."/>
            <person name="Igarashi K."/>
            <person name="Samejima M."/>
            <person name="Held B.W."/>
            <person name="Barry K.W."/>
            <person name="LaButti K.M."/>
            <person name="Lapidus A."/>
            <person name="Lindquist E.A."/>
            <person name="Lucas S.M."/>
            <person name="Riley R."/>
            <person name="Salamov A.A."/>
            <person name="Hoffmeister D."/>
            <person name="Schwenk D."/>
            <person name="Hadar Y."/>
            <person name="Yarden O."/>
            <person name="de Vries R.P."/>
            <person name="Wiebenga A."/>
            <person name="Stenlid J."/>
            <person name="Eastwood D."/>
            <person name="Grigoriev I.V."/>
            <person name="Berka R.M."/>
            <person name="Blanchette R.A."/>
            <person name="Kersten P."/>
            <person name="Martinez A.T."/>
            <person name="Vicuna R."/>
            <person name="Cullen D."/>
        </authorList>
    </citation>
    <scope>NUCLEOTIDE SEQUENCE [LARGE SCALE GENOMIC DNA]</scope>
    <source>
        <strain evidence="1 2">B</strain>
    </source>
</reference>